<proteinExistence type="predicted"/>
<feature type="region of interest" description="Disordered" evidence="1">
    <location>
        <begin position="22"/>
        <end position="45"/>
    </location>
</feature>
<reference evidence="2" key="1">
    <citation type="journal article" date="2020" name="Nat. Commun.">
        <title>Large-scale genome sequencing of mycorrhizal fungi provides insights into the early evolution of symbiotic traits.</title>
        <authorList>
            <person name="Miyauchi S."/>
            <person name="Kiss E."/>
            <person name="Kuo A."/>
            <person name="Drula E."/>
            <person name="Kohler A."/>
            <person name="Sanchez-Garcia M."/>
            <person name="Morin E."/>
            <person name="Andreopoulos B."/>
            <person name="Barry K.W."/>
            <person name="Bonito G."/>
            <person name="Buee M."/>
            <person name="Carver A."/>
            <person name="Chen C."/>
            <person name="Cichocki N."/>
            <person name="Clum A."/>
            <person name="Culley D."/>
            <person name="Crous P.W."/>
            <person name="Fauchery L."/>
            <person name="Girlanda M."/>
            <person name="Hayes R.D."/>
            <person name="Keri Z."/>
            <person name="LaButti K."/>
            <person name="Lipzen A."/>
            <person name="Lombard V."/>
            <person name="Magnuson J."/>
            <person name="Maillard F."/>
            <person name="Murat C."/>
            <person name="Nolan M."/>
            <person name="Ohm R.A."/>
            <person name="Pangilinan J."/>
            <person name="Pereira M.F."/>
            <person name="Perotto S."/>
            <person name="Peter M."/>
            <person name="Pfister S."/>
            <person name="Riley R."/>
            <person name="Sitrit Y."/>
            <person name="Stielow J.B."/>
            <person name="Szollosi G."/>
            <person name="Zifcakova L."/>
            <person name="Stursova M."/>
            <person name="Spatafora J.W."/>
            <person name="Tedersoo L."/>
            <person name="Vaario L.M."/>
            <person name="Yamada A."/>
            <person name="Yan M."/>
            <person name="Wang P."/>
            <person name="Xu J."/>
            <person name="Bruns T."/>
            <person name="Baldrian P."/>
            <person name="Vilgalys R."/>
            <person name="Dunand C."/>
            <person name="Henrissat B."/>
            <person name="Grigoriev I.V."/>
            <person name="Hibbett D."/>
            <person name="Nagy L.G."/>
            <person name="Martin F.M."/>
        </authorList>
    </citation>
    <scope>NUCLEOTIDE SEQUENCE</scope>
    <source>
        <strain evidence="2">UH-Tt-Lm1</strain>
    </source>
</reference>
<dbReference type="EMBL" id="WIUZ02000011">
    <property type="protein sequence ID" value="KAF9782968.1"/>
    <property type="molecule type" value="Genomic_DNA"/>
</dbReference>
<evidence type="ECO:0000256" key="1">
    <source>
        <dbReference type="SAM" id="MobiDB-lite"/>
    </source>
</evidence>
<organism evidence="2 3">
    <name type="scientific">Thelephora terrestris</name>
    <dbReference type="NCBI Taxonomy" id="56493"/>
    <lineage>
        <taxon>Eukaryota</taxon>
        <taxon>Fungi</taxon>
        <taxon>Dikarya</taxon>
        <taxon>Basidiomycota</taxon>
        <taxon>Agaricomycotina</taxon>
        <taxon>Agaricomycetes</taxon>
        <taxon>Thelephorales</taxon>
        <taxon>Thelephoraceae</taxon>
        <taxon>Thelephora</taxon>
    </lineage>
</organism>
<sequence length="287" mass="31911">MAPRPGPLRELPLEQFVAAPFTPIPTTPRRAHKRSISPGTPNLFSPTKRRILAQEGVFSPEKTIKSSIVPSGRVLTIHGVLRTSPARKLDFGQLPQTDGKVTSTSHLLDNCFMEPTPEHIPPPGQHDRDHPSIPIFSAFLPQPFPISSSPSNHSANIHYPGFDVWTDRDPSSSFLLSHSSSGVFHASDEEKANSHDDKENVHPKTKWRTGLSKRMKKVSFVSPEQPRRPNTPKIPFTPLNARSSLAARLPCQLTPGKALKIDNDELKRRKEWLAMELDGDESSDDDL</sequence>
<gene>
    <name evidence="2" type="ORF">BJ322DRAFT_185583</name>
</gene>
<dbReference type="AlphaFoldDB" id="A0A9P6HAG6"/>
<feature type="compositionally biased region" description="Basic residues" evidence="1">
    <location>
        <begin position="203"/>
        <end position="217"/>
    </location>
</feature>
<protein>
    <submittedName>
        <fullName evidence="2">Uncharacterized protein</fullName>
    </submittedName>
</protein>
<comment type="caution">
    <text evidence="2">The sequence shown here is derived from an EMBL/GenBank/DDBJ whole genome shotgun (WGS) entry which is preliminary data.</text>
</comment>
<evidence type="ECO:0000313" key="2">
    <source>
        <dbReference type="EMBL" id="KAF9782968.1"/>
    </source>
</evidence>
<evidence type="ECO:0000313" key="3">
    <source>
        <dbReference type="Proteomes" id="UP000736335"/>
    </source>
</evidence>
<accession>A0A9P6HAG6</accession>
<dbReference type="Proteomes" id="UP000736335">
    <property type="component" value="Unassembled WGS sequence"/>
</dbReference>
<feature type="compositionally biased region" description="Basic and acidic residues" evidence="1">
    <location>
        <begin position="186"/>
        <end position="202"/>
    </location>
</feature>
<keyword evidence="3" id="KW-1185">Reference proteome</keyword>
<reference evidence="2" key="2">
    <citation type="submission" date="2020-11" db="EMBL/GenBank/DDBJ databases">
        <authorList>
            <consortium name="DOE Joint Genome Institute"/>
            <person name="Kuo A."/>
            <person name="Miyauchi S."/>
            <person name="Kiss E."/>
            <person name="Drula E."/>
            <person name="Kohler A."/>
            <person name="Sanchez-Garcia M."/>
            <person name="Andreopoulos B."/>
            <person name="Barry K.W."/>
            <person name="Bonito G."/>
            <person name="Buee M."/>
            <person name="Carver A."/>
            <person name="Chen C."/>
            <person name="Cichocki N."/>
            <person name="Clum A."/>
            <person name="Culley D."/>
            <person name="Crous P.W."/>
            <person name="Fauchery L."/>
            <person name="Girlanda M."/>
            <person name="Hayes R."/>
            <person name="Keri Z."/>
            <person name="Labutti K."/>
            <person name="Lipzen A."/>
            <person name="Lombard V."/>
            <person name="Magnuson J."/>
            <person name="Maillard F."/>
            <person name="Morin E."/>
            <person name="Murat C."/>
            <person name="Nolan M."/>
            <person name="Ohm R."/>
            <person name="Pangilinan J."/>
            <person name="Pereira M."/>
            <person name="Perotto S."/>
            <person name="Peter M."/>
            <person name="Riley R."/>
            <person name="Sitrit Y."/>
            <person name="Stielow B."/>
            <person name="Szollosi G."/>
            <person name="Zifcakova L."/>
            <person name="Stursova M."/>
            <person name="Spatafora J.W."/>
            <person name="Tedersoo L."/>
            <person name="Vaario L.-M."/>
            <person name="Yamada A."/>
            <person name="Yan M."/>
            <person name="Wang P."/>
            <person name="Xu J."/>
            <person name="Bruns T."/>
            <person name="Baldrian P."/>
            <person name="Vilgalys R."/>
            <person name="Henrissat B."/>
            <person name="Grigoriev I.V."/>
            <person name="Hibbett D."/>
            <person name="Nagy L.G."/>
            <person name="Martin F.M."/>
        </authorList>
    </citation>
    <scope>NUCLEOTIDE SEQUENCE</scope>
    <source>
        <strain evidence="2">UH-Tt-Lm1</strain>
    </source>
</reference>
<name>A0A9P6HAG6_9AGAM</name>
<feature type="region of interest" description="Disordered" evidence="1">
    <location>
        <begin position="186"/>
        <end position="236"/>
    </location>
</feature>
<dbReference type="OrthoDB" id="3211926at2759"/>